<keyword evidence="1" id="KW-0472">Membrane</keyword>
<organism evidence="2 3">
    <name type="scientific">Tritrichomonas musculus</name>
    <dbReference type="NCBI Taxonomy" id="1915356"/>
    <lineage>
        <taxon>Eukaryota</taxon>
        <taxon>Metamonada</taxon>
        <taxon>Parabasalia</taxon>
        <taxon>Tritrichomonadida</taxon>
        <taxon>Tritrichomonadidae</taxon>
        <taxon>Tritrichomonas</taxon>
    </lineage>
</organism>
<evidence type="ECO:0000256" key="1">
    <source>
        <dbReference type="SAM" id="Phobius"/>
    </source>
</evidence>
<gene>
    <name evidence="2" type="ORF">M9Y10_043495</name>
</gene>
<feature type="transmembrane region" description="Helical" evidence="1">
    <location>
        <begin position="32"/>
        <end position="65"/>
    </location>
</feature>
<comment type="caution">
    <text evidence="2">The sequence shown here is derived from an EMBL/GenBank/DDBJ whole genome shotgun (WGS) entry which is preliminary data.</text>
</comment>
<name>A0ABR2JZU8_9EUKA</name>
<protein>
    <submittedName>
        <fullName evidence="2">Uncharacterized protein</fullName>
    </submittedName>
</protein>
<evidence type="ECO:0000313" key="2">
    <source>
        <dbReference type="EMBL" id="KAK8884385.1"/>
    </source>
</evidence>
<proteinExistence type="predicted"/>
<keyword evidence="3" id="KW-1185">Reference proteome</keyword>
<keyword evidence="1" id="KW-1133">Transmembrane helix</keyword>
<dbReference type="Proteomes" id="UP001470230">
    <property type="component" value="Unassembled WGS sequence"/>
</dbReference>
<keyword evidence="1" id="KW-0812">Transmembrane</keyword>
<dbReference type="EMBL" id="JAPFFF010000008">
    <property type="protein sequence ID" value="KAK8884385.1"/>
    <property type="molecule type" value="Genomic_DNA"/>
</dbReference>
<sequence length="124" mass="14420">MRSSSRSIPRQSRSPSPCNYYDYSVSTNKKRILSIFLFLSIISITVSLKVSKFFIVFILCAVYTVKCYQDIENDALNEAIRMKKKLTFQQIKTAFKKPPSPEFDQHVRIKVLQLLNKDAFKDSK</sequence>
<evidence type="ECO:0000313" key="3">
    <source>
        <dbReference type="Proteomes" id="UP001470230"/>
    </source>
</evidence>
<accession>A0ABR2JZU8</accession>
<reference evidence="2 3" key="1">
    <citation type="submission" date="2024-04" db="EMBL/GenBank/DDBJ databases">
        <title>Tritrichomonas musculus Genome.</title>
        <authorList>
            <person name="Alves-Ferreira E."/>
            <person name="Grigg M."/>
            <person name="Lorenzi H."/>
            <person name="Galac M."/>
        </authorList>
    </citation>
    <scope>NUCLEOTIDE SEQUENCE [LARGE SCALE GENOMIC DNA]</scope>
    <source>
        <strain evidence="2 3">EAF2021</strain>
    </source>
</reference>